<dbReference type="EMBL" id="JRKL02008648">
    <property type="protein sequence ID" value="KAF3946758.1"/>
    <property type="molecule type" value="Genomic_DNA"/>
</dbReference>
<gene>
    <name evidence="2" type="ORF">CMV_027007</name>
</gene>
<organism evidence="2 3">
    <name type="scientific">Castanea mollissima</name>
    <name type="common">Chinese chestnut</name>
    <dbReference type="NCBI Taxonomy" id="60419"/>
    <lineage>
        <taxon>Eukaryota</taxon>
        <taxon>Viridiplantae</taxon>
        <taxon>Streptophyta</taxon>
        <taxon>Embryophyta</taxon>
        <taxon>Tracheophyta</taxon>
        <taxon>Spermatophyta</taxon>
        <taxon>Magnoliopsida</taxon>
        <taxon>eudicotyledons</taxon>
        <taxon>Gunneridae</taxon>
        <taxon>Pentapetalae</taxon>
        <taxon>rosids</taxon>
        <taxon>fabids</taxon>
        <taxon>Fagales</taxon>
        <taxon>Fagaceae</taxon>
        <taxon>Castanea</taxon>
    </lineage>
</organism>
<protein>
    <submittedName>
        <fullName evidence="2">Uncharacterized protein</fullName>
    </submittedName>
</protein>
<keyword evidence="3" id="KW-1185">Reference proteome</keyword>
<sequence length="89" mass="9629">MLSLRLCCSHSLVISKPLIGFVRKLSLSSPRNVSQSSTRNLCLCVKRPIEPNGPTSSQNHTPHDSPLSGMEEVLGSYVSGKKKATEVAH</sequence>
<evidence type="ECO:0000256" key="1">
    <source>
        <dbReference type="SAM" id="MobiDB-lite"/>
    </source>
</evidence>
<name>A0A8J4QB06_9ROSI</name>
<dbReference type="Proteomes" id="UP000737018">
    <property type="component" value="Unassembled WGS sequence"/>
</dbReference>
<reference evidence="2" key="1">
    <citation type="submission" date="2020-03" db="EMBL/GenBank/DDBJ databases">
        <title>Castanea mollissima Vanexum genome sequencing.</title>
        <authorList>
            <person name="Staton M."/>
        </authorList>
    </citation>
    <scope>NUCLEOTIDE SEQUENCE</scope>
    <source>
        <tissue evidence="2">Leaf</tissue>
    </source>
</reference>
<accession>A0A8J4QB06</accession>
<feature type="non-terminal residue" evidence="2">
    <location>
        <position position="1"/>
    </location>
</feature>
<comment type="caution">
    <text evidence="2">The sequence shown here is derived from an EMBL/GenBank/DDBJ whole genome shotgun (WGS) entry which is preliminary data.</text>
</comment>
<feature type="region of interest" description="Disordered" evidence="1">
    <location>
        <begin position="50"/>
        <end position="72"/>
    </location>
</feature>
<proteinExistence type="predicted"/>
<evidence type="ECO:0000313" key="3">
    <source>
        <dbReference type="Proteomes" id="UP000737018"/>
    </source>
</evidence>
<dbReference type="AlphaFoldDB" id="A0A8J4QB06"/>
<evidence type="ECO:0000313" key="2">
    <source>
        <dbReference type="EMBL" id="KAF3946758.1"/>
    </source>
</evidence>